<feature type="domain" description="Thiamine pyrophosphate enzyme central" evidence="15">
    <location>
        <begin position="210"/>
        <end position="344"/>
    </location>
</feature>
<keyword evidence="10 14" id="KW-0460">Magnesium</keyword>
<dbReference type="UniPathway" id="UPA00049">
    <property type="reaction ID" value="UER00059"/>
</dbReference>
<comment type="pathway">
    <text evidence="2 14">Amino-acid biosynthesis; L-valine biosynthesis; L-valine from pyruvate: step 1/4.</text>
</comment>
<evidence type="ECO:0000256" key="14">
    <source>
        <dbReference type="RuleBase" id="RU003591"/>
    </source>
</evidence>
<dbReference type="InterPro" id="IPR029061">
    <property type="entry name" value="THDP-binding"/>
</dbReference>
<dbReference type="EMBL" id="WNJL01000015">
    <property type="protein sequence ID" value="NDU41795.1"/>
    <property type="molecule type" value="Genomic_DNA"/>
</dbReference>
<dbReference type="AlphaFoldDB" id="A0A845U8H0"/>
<keyword evidence="5 14" id="KW-0028">Amino-acid biosynthesis</keyword>
<comment type="cofactor">
    <cofactor evidence="14">
        <name>thiamine diphosphate</name>
        <dbReference type="ChEBI" id="CHEBI:58937"/>
    </cofactor>
    <text evidence="14">Binds 1 thiamine pyrophosphate per subunit.</text>
</comment>
<name>A0A845U8H0_9PROT</name>
<dbReference type="RefSeq" id="WP_163096708.1">
    <property type="nucleotide sequence ID" value="NZ_CP127523.1"/>
</dbReference>
<evidence type="ECO:0000256" key="10">
    <source>
        <dbReference type="ARBA" id="ARBA00022842"/>
    </source>
</evidence>
<organism evidence="18">
    <name type="scientific">Acidithiobacillus ferrianus</name>
    <dbReference type="NCBI Taxonomy" id="2678518"/>
    <lineage>
        <taxon>Bacteria</taxon>
        <taxon>Pseudomonadati</taxon>
        <taxon>Pseudomonadota</taxon>
        <taxon>Acidithiobacillia</taxon>
        <taxon>Acidithiobacillales</taxon>
        <taxon>Acidithiobacillaceae</taxon>
        <taxon>Acidithiobacillus</taxon>
    </lineage>
</organism>
<evidence type="ECO:0000256" key="3">
    <source>
        <dbReference type="ARBA" id="ARBA00007812"/>
    </source>
</evidence>
<evidence type="ECO:0000259" key="17">
    <source>
        <dbReference type="Pfam" id="PF02776"/>
    </source>
</evidence>
<evidence type="ECO:0000256" key="7">
    <source>
        <dbReference type="ARBA" id="ARBA00022679"/>
    </source>
</evidence>
<feature type="domain" description="Thiamine pyrophosphate enzyme N-terminal TPP-binding" evidence="17">
    <location>
        <begin position="21"/>
        <end position="136"/>
    </location>
</feature>
<keyword evidence="8 14" id="KW-0479">Metal-binding</keyword>
<proteinExistence type="inferred from homology"/>
<dbReference type="InterPro" id="IPR012001">
    <property type="entry name" value="Thiamin_PyroP_enz_TPP-bd_dom"/>
</dbReference>
<dbReference type="CDD" id="cd02015">
    <property type="entry name" value="TPP_AHAS"/>
    <property type="match status" value="1"/>
</dbReference>
<dbReference type="GO" id="GO:0005948">
    <property type="term" value="C:acetolactate synthase complex"/>
    <property type="evidence" value="ECO:0007669"/>
    <property type="project" value="TreeGrafter"/>
</dbReference>
<dbReference type="Gene3D" id="3.40.50.970">
    <property type="match status" value="2"/>
</dbReference>
<dbReference type="PANTHER" id="PTHR18968:SF13">
    <property type="entry name" value="ACETOLACTATE SYNTHASE CATALYTIC SUBUNIT, MITOCHONDRIAL"/>
    <property type="match status" value="1"/>
</dbReference>
<dbReference type="SUPFAM" id="SSF52467">
    <property type="entry name" value="DHS-like NAD/FAD-binding domain"/>
    <property type="match status" value="1"/>
</dbReference>
<comment type="similarity">
    <text evidence="3 14">Belongs to the TPP enzyme family.</text>
</comment>
<dbReference type="Pfam" id="PF02776">
    <property type="entry name" value="TPP_enzyme_N"/>
    <property type="match status" value="1"/>
</dbReference>
<dbReference type="UniPathway" id="UPA00047">
    <property type="reaction ID" value="UER00055"/>
</dbReference>
<dbReference type="GO" id="GO:0009099">
    <property type="term" value="P:L-valine biosynthetic process"/>
    <property type="evidence" value="ECO:0007669"/>
    <property type="project" value="UniProtKB-UniPathway"/>
</dbReference>
<comment type="catalytic activity">
    <reaction evidence="13 14">
        <text>2 pyruvate + H(+) = (2S)-2-acetolactate + CO2</text>
        <dbReference type="Rhea" id="RHEA:25249"/>
        <dbReference type="ChEBI" id="CHEBI:15361"/>
        <dbReference type="ChEBI" id="CHEBI:15378"/>
        <dbReference type="ChEBI" id="CHEBI:16526"/>
        <dbReference type="ChEBI" id="CHEBI:58476"/>
        <dbReference type="EC" id="2.2.1.6"/>
    </reaction>
</comment>
<protein>
    <recommendedName>
        <fullName evidence="4 14">Acetolactate synthase</fullName>
        <ecNumber evidence="4 14">2.2.1.6</ecNumber>
    </recommendedName>
</protein>
<evidence type="ECO:0000256" key="12">
    <source>
        <dbReference type="ARBA" id="ARBA00023304"/>
    </source>
</evidence>
<reference evidence="18" key="1">
    <citation type="submission" date="2019-11" db="EMBL/GenBank/DDBJ databases">
        <title>Acidithiobacillus ferrianus sp. nov.: a facultatively anaerobic and extremely acidophilic chemolithoautotroph.</title>
        <authorList>
            <person name="Norris P.R."/>
            <person name="Falagan C."/>
            <person name="Moya-Beltran A."/>
            <person name="Castro M."/>
            <person name="Quatrini R."/>
            <person name="Johnson D.B."/>
        </authorList>
    </citation>
    <scope>NUCLEOTIDE SEQUENCE [LARGE SCALE GENOMIC DNA]</scope>
    <source>
        <strain evidence="18">MG</strain>
    </source>
</reference>
<dbReference type="Pfam" id="PF00205">
    <property type="entry name" value="TPP_enzyme_M"/>
    <property type="match status" value="1"/>
</dbReference>
<dbReference type="EC" id="2.2.1.6" evidence="4 14"/>
<dbReference type="FunFam" id="3.40.50.1220:FF:000008">
    <property type="entry name" value="Acetolactate synthase"/>
    <property type="match status" value="1"/>
</dbReference>
<keyword evidence="9" id="KW-0274">FAD</keyword>
<dbReference type="InterPro" id="IPR011766">
    <property type="entry name" value="TPP_enzyme_TPP-bd"/>
</dbReference>
<dbReference type="InterPro" id="IPR039368">
    <property type="entry name" value="AHAS_TPP"/>
</dbReference>
<evidence type="ECO:0000256" key="5">
    <source>
        <dbReference type="ARBA" id="ARBA00022605"/>
    </source>
</evidence>
<evidence type="ECO:0000256" key="4">
    <source>
        <dbReference type="ARBA" id="ARBA00013145"/>
    </source>
</evidence>
<keyword evidence="7 14" id="KW-0808">Transferase</keyword>
<dbReference type="PROSITE" id="PS00187">
    <property type="entry name" value="TPP_ENZYMES"/>
    <property type="match status" value="1"/>
</dbReference>
<dbReference type="InterPro" id="IPR029035">
    <property type="entry name" value="DHS-like_NAD/FAD-binding_dom"/>
</dbReference>
<dbReference type="PANTHER" id="PTHR18968">
    <property type="entry name" value="THIAMINE PYROPHOSPHATE ENZYMES"/>
    <property type="match status" value="1"/>
</dbReference>
<feature type="domain" description="Thiamine pyrophosphate enzyme TPP-binding" evidence="16">
    <location>
        <begin position="408"/>
        <end position="556"/>
    </location>
</feature>
<gene>
    <name evidence="18" type="primary">ilvB</name>
    <name evidence="18" type="ORF">GL267_03785</name>
</gene>
<dbReference type="FunFam" id="3.40.50.970:FF:000016">
    <property type="entry name" value="Acetolactate synthase"/>
    <property type="match status" value="1"/>
</dbReference>
<evidence type="ECO:0000256" key="11">
    <source>
        <dbReference type="ARBA" id="ARBA00023052"/>
    </source>
</evidence>
<dbReference type="SUPFAM" id="SSF52518">
    <property type="entry name" value="Thiamin diphosphate-binding fold (THDP-binding)"/>
    <property type="match status" value="2"/>
</dbReference>
<dbReference type="InterPro" id="IPR012000">
    <property type="entry name" value="Thiamin_PyroP_enz_cen_dom"/>
</dbReference>
<dbReference type="GO" id="GO:0000287">
    <property type="term" value="F:magnesium ion binding"/>
    <property type="evidence" value="ECO:0007669"/>
    <property type="project" value="UniProtKB-UniRule"/>
</dbReference>
<keyword evidence="6" id="KW-0285">Flavoprotein</keyword>
<dbReference type="GO" id="GO:0050660">
    <property type="term" value="F:flavin adenine dinucleotide binding"/>
    <property type="evidence" value="ECO:0007669"/>
    <property type="project" value="InterPro"/>
</dbReference>
<keyword evidence="12 14" id="KW-0100">Branched-chain amino acid biosynthesis</keyword>
<comment type="caution">
    <text evidence="18">The sequence shown here is derived from an EMBL/GenBank/DDBJ whole genome shotgun (WGS) entry which is preliminary data.</text>
</comment>
<evidence type="ECO:0000256" key="13">
    <source>
        <dbReference type="ARBA" id="ARBA00048670"/>
    </source>
</evidence>
<evidence type="ECO:0000256" key="6">
    <source>
        <dbReference type="ARBA" id="ARBA00022630"/>
    </source>
</evidence>
<dbReference type="Gene3D" id="3.40.50.1220">
    <property type="entry name" value="TPP-binding domain"/>
    <property type="match status" value="1"/>
</dbReference>
<dbReference type="InterPro" id="IPR045229">
    <property type="entry name" value="TPP_enz"/>
</dbReference>
<evidence type="ECO:0000256" key="8">
    <source>
        <dbReference type="ARBA" id="ARBA00022723"/>
    </source>
</evidence>
<evidence type="ECO:0000313" key="18">
    <source>
        <dbReference type="EMBL" id="NDU41795.1"/>
    </source>
</evidence>
<dbReference type="NCBIfam" id="TIGR00118">
    <property type="entry name" value="acolac_lg"/>
    <property type="match status" value="1"/>
</dbReference>
<sequence length="581" mass="63866">MTSPTTTQDRLNPEPEAEELTGAEIVVRALRDEGVEFIFGYPGGAVLYIYDKLEQQDAVKHILVRHEQAAVHAADAYSRVTGKVGVALVTSGPGATNAVTGIATAYMDSIPMVIITGQVPVALIGNDAFQEVDTVGITRPCTKHNFLVKDVRDLASTLKTAFYLAASGRPGPVLVDIPKDVTSHKTPYHYPEKVVLRSYKPTVKGHPGQVRKAMQLITSAQRPMFYTGGGIVLGNASEALRTLVRALRAPITNTLMGLGAYPASDRQFLGMLGMHGTYEANMAVQHCDVLVALGARFDDRVTGNLAKFAPHARIVHVDVDPSSISKNVRVDVPIVGDLQQVLREMNQLLAESDQGNDPQAMRAWWAQIEEWRQRDCLCYVQDERIIKPQFVMQKLFELTGGEAIVTSDVGQHQMWAAQFYGFDRPRRWINSGGLGTMGFGLPAAMGAQVAEPDSTVVCVTGDGSIQMNIQELSTCLQYHLPVKVACLNNHYLGMVRQWQEFFYENRYAMSYVDALPDFVKLAEAYGHVGLRADTPADVEPVIREALRLKDRMVFMDFQVDPAENVYPMVPAGAALSDMILV</sequence>
<comment type="cofactor">
    <cofactor evidence="14">
        <name>Mg(2+)</name>
        <dbReference type="ChEBI" id="CHEBI:18420"/>
    </cofactor>
    <text evidence="14">Binds 1 Mg(2+) ion per subunit.</text>
</comment>
<evidence type="ECO:0000256" key="2">
    <source>
        <dbReference type="ARBA" id="ARBA00005025"/>
    </source>
</evidence>
<evidence type="ECO:0000256" key="9">
    <source>
        <dbReference type="ARBA" id="ARBA00022827"/>
    </source>
</evidence>
<dbReference type="GO" id="GO:0030976">
    <property type="term" value="F:thiamine pyrophosphate binding"/>
    <property type="evidence" value="ECO:0007669"/>
    <property type="project" value="UniProtKB-UniRule"/>
</dbReference>
<dbReference type="FunFam" id="3.40.50.970:FF:000007">
    <property type="entry name" value="Acetolactate synthase"/>
    <property type="match status" value="1"/>
</dbReference>
<dbReference type="InterPro" id="IPR012846">
    <property type="entry name" value="Acetolactate_synth_lsu"/>
</dbReference>
<evidence type="ECO:0000259" key="15">
    <source>
        <dbReference type="Pfam" id="PF00205"/>
    </source>
</evidence>
<dbReference type="GO" id="GO:0003984">
    <property type="term" value="F:acetolactate synthase activity"/>
    <property type="evidence" value="ECO:0007669"/>
    <property type="project" value="UniProtKB-EC"/>
</dbReference>
<dbReference type="InterPro" id="IPR000399">
    <property type="entry name" value="TPP-bd_CS"/>
</dbReference>
<dbReference type="CDD" id="cd07035">
    <property type="entry name" value="TPP_PYR_POX_like"/>
    <property type="match status" value="1"/>
</dbReference>
<dbReference type="GO" id="GO:0009097">
    <property type="term" value="P:isoleucine biosynthetic process"/>
    <property type="evidence" value="ECO:0007669"/>
    <property type="project" value="UniProtKB-UniPathway"/>
</dbReference>
<accession>A0A845U8H0</accession>
<evidence type="ECO:0000256" key="1">
    <source>
        <dbReference type="ARBA" id="ARBA00004974"/>
    </source>
</evidence>
<keyword evidence="11 14" id="KW-0786">Thiamine pyrophosphate</keyword>
<dbReference type="Pfam" id="PF02775">
    <property type="entry name" value="TPP_enzyme_C"/>
    <property type="match status" value="1"/>
</dbReference>
<comment type="pathway">
    <text evidence="1 14">Amino-acid biosynthesis; L-isoleucine biosynthesis; L-isoleucine from 2-oxobutanoate: step 1/4.</text>
</comment>
<evidence type="ECO:0000259" key="16">
    <source>
        <dbReference type="Pfam" id="PF02775"/>
    </source>
</evidence>